<evidence type="ECO:0000259" key="6">
    <source>
        <dbReference type="PROSITE" id="PS50106"/>
    </source>
</evidence>
<keyword evidence="2" id="KW-0645">Protease</keyword>
<dbReference type="GO" id="GO:0006508">
    <property type="term" value="P:proteolysis"/>
    <property type="evidence" value="ECO:0007669"/>
    <property type="project" value="UniProtKB-KW"/>
</dbReference>
<dbReference type="PANTHER" id="PTHR43343:SF3">
    <property type="entry name" value="PROTEASE DO-LIKE 8, CHLOROPLASTIC"/>
    <property type="match status" value="1"/>
</dbReference>
<dbReference type="InterPro" id="IPR001940">
    <property type="entry name" value="Peptidase_S1C"/>
</dbReference>
<dbReference type="SUPFAM" id="SSF50156">
    <property type="entry name" value="PDZ domain-like"/>
    <property type="match status" value="1"/>
</dbReference>
<dbReference type="PRINTS" id="PR00834">
    <property type="entry name" value="PROTEASES2C"/>
</dbReference>
<dbReference type="SUPFAM" id="SSF50494">
    <property type="entry name" value="Trypsin-like serine proteases"/>
    <property type="match status" value="1"/>
</dbReference>
<dbReference type="Pfam" id="PF13180">
    <property type="entry name" value="PDZ_2"/>
    <property type="match status" value="1"/>
</dbReference>
<dbReference type="SMART" id="SM00228">
    <property type="entry name" value="PDZ"/>
    <property type="match status" value="1"/>
</dbReference>
<keyword evidence="3" id="KW-0378">Hydrolase</keyword>
<comment type="similarity">
    <text evidence="1">Belongs to the peptidase S1C family.</text>
</comment>
<keyword evidence="5" id="KW-0812">Transmembrane</keyword>
<feature type="compositionally biased region" description="Polar residues" evidence="4">
    <location>
        <begin position="1"/>
        <end position="13"/>
    </location>
</feature>
<dbReference type="InterPro" id="IPR009003">
    <property type="entry name" value="Peptidase_S1_PA"/>
</dbReference>
<name>A0A926IG67_9FIRM</name>
<sequence>MQDNNLNNPNEQDSIIDVPYTSEPKPEDEMNQEEATYAKETAQPRANKDIPLPPYIEPNGTYYHETIKEKKRGSKASKKQGPGGFGKFAAGLVIVSMVGGVSLGAGYAFTAPLANKLYEDKYGITREVAEKNEVTPYAQSTGYVTPLSVNNSIADIAESVGPSVVSIKNNKLITTWAGEFNQEGLGSGVIFKVDDQKVYIISNAHVVEGATTLTVTFLGNSKVPANIVGYDTITDIAVVAVDKADIPADIVGQIKPAILGDNDKLRVGDLAVAIGTPIDEAYENTVTVGVVSALDREISLTDQKLNLIQTDAAINPGNSGGALVGPTGEVVGINTIKLVDSEIEGMGFAIPINDVKPIVEELMTTGSIARPVLGIVGENLTEELGNYWDIPVGIMVVQVQPGTSADVAGIKQGDVILEFDGQRISTMEELKELLLDRKVGDQVKVKVVRGSQKLTLDVKLQGKAQPAVQ</sequence>
<proteinExistence type="inferred from homology"/>
<dbReference type="InterPro" id="IPR036034">
    <property type="entry name" value="PDZ_sf"/>
</dbReference>
<evidence type="ECO:0000256" key="4">
    <source>
        <dbReference type="SAM" id="MobiDB-lite"/>
    </source>
</evidence>
<gene>
    <name evidence="7" type="ORF">H8718_17250</name>
</gene>
<protein>
    <submittedName>
        <fullName evidence="7">Trypsin-like peptidase domain-containing protein</fullName>
    </submittedName>
</protein>
<dbReference type="InterPro" id="IPR051201">
    <property type="entry name" value="Chloro_Bact_Ser_Proteases"/>
</dbReference>
<dbReference type="Gene3D" id="2.30.42.10">
    <property type="match status" value="1"/>
</dbReference>
<keyword evidence="8" id="KW-1185">Reference proteome</keyword>
<dbReference type="InterPro" id="IPR043504">
    <property type="entry name" value="Peptidase_S1_PA_chymotrypsin"/>
</dbReference>
<evidence type="ECO:0000256" key="2">
    <source>
        <dbReference type="ARBA" id="ARBA00022670"/>
    </source>
</evidence>
<dbReference type="Proteomes" id="UP000655830">
    <property type="component" value="Unassembled WGS sequence"/>
</dbReference>
<dbReference type="GO" id="GO:0004252">
    <property type="term" value="F:serine-type endopeptidase activity"/>
    <property type="evidence" value="ECO:0007669"/>
    <property type="project" value="InterPro"/>
</dbReference>
<dbReference type="RefSeq" id="WP_249334082.1">
    <property type="nucleotide sequence ID" value="NZ_JACRSY010000042.1"/>
</dbReference>
<dbReference type="PROSITE" id="PS50106">
    <property type="entry name" value="PDZ"/>
    <property type="match status" value="1"/>
</dbReference>
<evidence type="ECO:0000256" key="1">
    <source>
        <dbReference type="ARBA" id="ARBA00010541"/>
    </source>
</evidence>
<evidence type="ECO:0000313" key="7">
    <source>
        <dbReference type="EMBL" id="MBC8581256.1"/>
    </source>
</evidence>
<dbReference type="Pfam" id="PF13365">
    <property type="entry name" value="Trypsin_2"/>
    <property type="match status" value="1"/>
</dbReference>
<dbReference type="PANTHER" id="PTHR43343">
    <property type="entry name" value="PEPTIDASE S12"/>
    <property type="match status" value="1"/>
</dbReference>
<organism evidence="7 8">
    <name type="scientific">Zhenhengia yiwuensis</name>
    <dbReference type="NCBI Taxonomy" id="2763666"/>
    <lineage>
        <taxon>Bacteria</taxon>
        <taxon>Bacillati</taxon>
        <taxon>Bacillota</taxon>
        <taxon>Clostridia</taxon>
        <taxon>Lachnospirales</taxon>
        <taxon>Lachnospiraceae</taxon>
        <taxon>Zhenhengia</taxon>
    </lineage>
</organism>
<evidence type="ECO:0000256" key="5">
    <source>
        <dbReference type="SAM" id="Phobius"/>
    </source>
</evidence>
<dbReference type="InterPro" id="IPR001478">
    <property type="entry name" value="PDZ"/>
</dbReference>
<evidence type="ECO:0000313" key="8">
    <source>
        <dbReference type="Proteomes" id="UP000655830"/>
    </source>
</evidence>
<accession>A0A926IG67</accession>
<keyword evidence="5" id="KW-1133">Transmembrane helix</keyword>
<reference evidence="7" key="1">
    <citation type="submission" date="2020-08" db="EMBL/GenBank/DDBJ databases">
        <title>Genome public.</title>
        <authorList>
            <person name="Liu C."/>
            <person name="Sun Q."/>
        </authorList>
    </citation>
    <scope>NUCLEOTIDE SEQUENCE</scope>
    <source>
        <strain evidence="7">NSJ-12</strain>
    </source>
</reference>
<keyword evidence="5" id="KW-0472">Membrane</keyword>
<feature type="domain" description="PDZ" evidence="6">
    <location>
        <begin position="365"/>
        <end position="451"/>
    </location>
</feature>
<feature type="transmembrane region" description="Helical" evidence="5">
    <location>
        <begin position="88"/>
        <end position="109"/>
    </location>
</feature>
<dbReference type="Gene3D" id="2.40.10.10">
    <property type="entry name" value="Trypsin-like serine proteases"/>
    <property type="match status" value="2"/>
</dbReference>
<comment type="caution">
    <text evidence="7">The sequence shown here is derived from an EMBL/GenBank/DDBJ whole genome shotgun (WGS) entry which is preliminary data.</text>
</comment>
<dbReference type="AlphaFoldDB" id="A0A926IG67"/>
<feature type="region of interest" description="Disordered" evidence="4">
    <location>
        <begin position="1"/>
        <end position="59"/>
    </location>
</feature>
<evidence type="ECO:0000256" key="3">
    <source>
        <dbReference type="ARBA" id="ARBA00022801"/>
    </source>
</evidence>
<dbReference type="EMBL" id="JACRSY010000042">
    <property type="protein sequence ID" value="MBC8581256.1"/>
    <property type="molecule type" value="Genomic_DNA"/>
</dbReference>